<protein>
    <submittedName>
        <fullName evidence="1">Uncharacterized protein</fullName>
    </submittedName>
</protein>
<organism evidence="1 2">
    <name type="scientific">Trichoderma longibrachiatum ATCC 18648</name>
    <dbReference type="NCBI Taxonomy" id="983965"/>
    <lineage>
        <taxon>Eukaryota</taxon>
        <taxon>Fungi</taxon>
        <taxon>Dikarya</taxon>
        <taxon>Ascomycota</taxon>
        <taxon>Pezizomycotina</taxon>
        <taxon>Sordariomycetes</taxon>
        <taxon>Hypocreomycetidae</taxon>
        <taxon>Hypocreales</taxon>
        <taxon>Hypocreaceae</taxon>
        <taxon>Trichoderma</taxon>
    </lineage>
</organism>
<evidence type="ECO:0000313" key="1">
    <source>
        <dbReference type="EMBL" id="PTB81472.1"/>
    </source>
</evidence>
<keyword evidence="2" id="KW-1185">Reference proteome</keyword>
<proteinExistence type="predicted"/>
<name>A0A2T4CIX9_TRILO</name>
<dbReference type="EMBL" id="KZ679126">
    <property type="protein sequence ID" value="PTB81472.1"/>
    <property type="molecule type" value="Genomic_DNA"/>
</dbReference>
<reference evidence="1 2" key="1">
    <citation type="submission" date="2016-07" db="EMBL/GenBank/DDBJ databases">
        <title>Multiple horizontal gene transfer events from other fungi enriched the ability of initially mycotrophic Trichoderma (Ascomycota) to feed on dead plant biomass.</title>
        <authorList>
            <consortium name="DOE Joint Genome Institute"/>
            <person name="Aerts A."/>
            <person name="Atanasova L."/>
            <person name="Chenthamara K."/>
            <person name="Zhang J."/>
            <person name="Grujic M."/>
            <person name="Henrissat B."/>
            <person name="Kuo A."/>
            <person name="Salamov A."/>
            <person name="Lipzen A."/>
            <person name="Labutti K."/>
            <person name="Barry K."/>
            <person name="Miao Y."/>
            <person name="Rahimi M.J."/>
            <person name="Shen Q."/>
            <person name="Grigoriev I.V."/>
            <person name="Kubicek C.P."/>
            <person name="Druzhinina I.S."/>
        </authorList>
    </citation>
    <scope>NUCLEOTIDE SEQUENCE [LARGE SCALE GENOMIC DNA]</scope>
    <source>
        <strain evidence="1 2">ATCC 18648</strain>
    </source>
</reference>
<sequence length="166" mass="18668">MFTLPRILAAVSTNPNPKHFLHVIFGSPLQPNFRAPFAVLVASRRTTVPNRPSHPLTRSPSLFPEIPCKKEEKNRISSAKDLVEAPRLSSSSFLPLFVALYGPFLGLWMRMKEVSNNSFTRSAAAFTLAQTDTRDRGGVNYKEKSKWKMKKPRDTVLLMGTHSGER</sequence>
<evidence type="ECO:0000313" key="2">
    <source>
        <dbReference type="Proteomes" id="UP000240760"/>
    </source>
</evidence>
<dbReference type="Proteomes" id="UP000240760">
    <property type="component" value="Unassembled WGS sequence"/>
</dbReference>
<dbReference type="AlphaFoldDB" id="A0A2T4CIX9"/>
<gene>
    <name evidence="1" type="ORF">M440DRAFT_1396624</name>
</gene>
<accession>A0A2T4CIX9</accession>